<dbReference type="InterPro" id="IPR032781">
    <property type="entry name" value="ABC_tran_Xtn"/>
</dbReference>
<organism evidence="6 7">
    <name type="scientific">Biomaibacter acetigenes</name>
    <dbReference type="NCBI Taxonomy" id="2316383"/>
    <lineage>
        <taxon>Bacteria</taxon>
        <taxon>Bacillati</taxon>
        <taxon>Bacillota</taxon>
        <taxon>Clostridia</taxon>
        <taxon>Thermosediminibacterales</taxon>
        <taxon>Tepidanaerobacteraceae</taxon>
        <taxon>Biomaibacter</taxon>
    </lineage>
</organism>
<dbReference type="InterPro" id="IPR003439">
    <property type="entry name" value="ABC_transporter-like_ATP-bd"/>
</dbReference>
<dbReference type="RefSeq" id="WP_122015276.1">
    <property type="nucleotide sequence ID" value="NZ_CP033169.1"/>
</dbReference>
<evidence type="ECO:0000256" key="1">
    <source>
        <dbReference type="ARBA" id="ARBA00022737"/>
    </source>
</evidence>
<dbReference type="PANTHER" id="PTHR42855">
    <property type="entry name" value="ABC TRANSPORTER ATP-BINDING SUBUNIT"/>
    <property type="match status" value="1"/>
</dbReference>
<dbReference type="Proteomes" id="UP000280960">
    <property type="component" value="Chromosome"/>
</dbReference>
<dbReference type="Pfam" id="PF12848">
    <property type="entry name" value="ABC_tran_Xtn"/>
    <property type="match status" value="1"/>
</dbReference>
<dbReference type="KEGG" id="bacg:D2962_13475"/>
<dbReference type="GO" id="GO:0016887">
    <property type="term" value="F:ATP hydrolysis activity"/>
    <property type="evidence" value="ECO:0007669"/>
    <property type="project" value="InterPro"/>
</dbReference>
<dbReference type="PANTHER" id="PTHR42855:SF2">
    <property type="entry name" value="DRUG RESISTANCE ABC TRANSPORTER,ATP-BINDING PROTEIN"/>
    <property type="match status" value="1"/>
</dbReference>
<evidence type="ECO:0000256" key="4">
    <source>
        <dbReference type="SAM" id="MobiDB-lite"/>
    </source>
</evidence>
<dbReference type="Pfam" id="PF16326">
    <property type="entry name" value="ABC_tran_CTD"/>
    <property type="match status" value="1"/>
</dbReference>
<protein>
    <submittedName>
        <fullName evidence="6">ATP-binding cassette domain-containing protein</fullName>
    </submittedName>
</protein>
<name>A0A3G2R7M4_9FIRM</name>
<evidence type="ECO:0000259" key="5">
    <source>
        <dbReference type="PROSITE" id="PS50893"/>
    </source>
</evidence>
<dbReference type="PROSITE" id="PS00211">
    <property type="entry name" value="ABC_TRANSPORTER_1"/>
    <property type="match status" value="2"/>
</dbReference>
<evidence type="ECO:0000256" key="3">
    <source>
        <dbReference type="ARBA" id="ARBA00022840"/>
    </source>
</evidence>
<dbReference type="InterPro" id="IPR003593">
    <property type="entry name" value="AAA+_ATPase"/>
</dbReference>
<feature type="domain" description="ABC transporter" evidence="5">
    <location>
        <begin position="329"/>
        <end position="543"/>
    </location>
</feature>
<gene>
    <name evidence="6" type="ORF">D2962_13475</name>
</gene>
<dbReference type="AlphaFoldDB" id="A0A3G2R7M4"/>
<dbReference type="FunFam" id="3.40.50.300:FF:000011">
    <property type="entry name" value="Putative ABC transporter ATP-binding component"/>
    <property type="match status" value="1"/>
</dbReference>
<dbReference type="Pfam" id="PF00005">
    <property type="entry name" value="ABC_tran"/>
    <property type="match status" value="2"/>
</dbReference>
<dbReference type="Gene3D" id="3.40.50.300">
    <property type="entry name" value="P-loop containing nucleotide triphosphate hydrolases"/>
    <property type="match status" value="2"/>
</dbReference>
<evidence type="ECO:0000313" key="7">
    <source>
        <dbReference type="Proteomes" id="UP000280960"/>
    </source>
</evidence>
<feature type="compositionally biased region" description="Basic and acidic residues" evidence="4">
    <location>
        <begin position="556"/>
        <end position="569"/>
    </location>
</feature>
<sequence>MAILSVSNLGKSFGTDTILQNVSFLIEERDKIGLVGLNGAGKSTLLKILAGRMPYDTGTISVSKGTTIGYMAQDIRSEGFETVGDALESVFETLWEQERQLRDLEKQMSLPEVYSDEDALHRLMERYSALSEAFKSSGGYEIESRIRGVLKGLGFEDPATPLDTLSGGQKTRLALGRLLLESPQLLLLDEPTNYLDMESLQWLEGFLKDYPGAVLVVSHDRYFLDRMATRIFELENCRLTVYSGNYSEFIKKKETNLAIEQKHEILRQKEAERLKKSIQNFISHRNFVQAETRRRMLEDLLPKSTSEKAGKDLFKVRFNMRQTSGREVLTICDLEFSYGNKLILSSVNLRVFRGERIGIIGPNGIGKSTLLKILAGELEPDDGSVYFGHKVQPVFFAQEQEDLSPDSTVLSEVWSAAPGLSMTQVRSFLGSMLFSGEDVEKPIGVLSGGEKSRVALAKAILQGANLLLLDEPTNHLDIISKEKLEQALLEFDGTIIAVSHDRYFLSKIATRIWEFTSSGIRDFDGDFNYYLEKKRETEKPEEPQFVGNKTQQRKARMQEKKRREEQRQEEMRLKQIEQDIQALEREMEELEHLLCLPEVYGNPERAREVNARYRAVMAELEELYENLG</sequence>
<proteinExistence type="predicted"/>
<accession>A0A3G2R7M4</accession>
<keyword evidence="3 6" id="KW-0067">ATP-binding</keyword>
<dbReference type="GO" id="GO:0003677">
    <property type="term" value="F:DNA binding"/>
    <property type="evidence" value="ECO:0007669"/>
    <property type="project" value="InterPro"/>
</dbReference>
<dbReference type="SMART" id="SM00382">
    <property type="entry name" value="AAA"/>
    <property type="match status" value="2"/>
</dbReference>
<evidence type="ECO:0000313" key="6">
    <source>
        <dbReference type="EMBL" id="AYO31472.1"/>
    </source>
</evidence>
<keyword evidence="2" id="KW-0547">Nucleotide-binding</keyword>
<keyword evidence="1" id="KW-0677">Repeat</keyword>
<dbReference type="EMBL" id="CP033169">
    <property type="protein sequence ID" value="AYO31472.1"/>
    <property type="molecule type" value="Genomic_DNA"/>
</dbReference>
<dbReference type="InterPro" id="IPR017871">
    <property type="entry name" value="ABC_transporter-like_CS"/>
</dbReference>
<dbReference type="GO" id="GO:0005524">
    <property type="term" value="F:ATP binding"/>
    <property type="evidence" value="ECO:0007669"/>
    <property type="project" value="UniProtKB-KW"/>
</dbReference>
<dbReference type="FunFam" id="3.40.50.300:FF:000309">
    <property type="entry name" value="ABC transporter ATP-binding protein"/>
    <property type="match status" value="1"/>
</dbReference>
<dbReference type="InterPro" id="IPR027417">
    <property type="entry name" value="P-loop_NTPase"/>
</dbReference>
<evidence type="ECO:0000256" key="2">
    <source>
        <dbReference type="ARBA" id="ARBA00022741"/>
    </source>
</evidence>
<dbReference type="SUPFAM" id="SSF52540">
    <property type="entry name" value="P-loop containing nucleoside triphosphate hydrolases"/>
    <property type="match status" value="2"/>
</dbReference>
<dbReference type="InterPro" id="IPR032524">
    <property type="entry name" value="ABC_tran_C"/>
</dbReference>
<feature type="region of interest" description="Disordered" evidence="4">
    <location>
        <begin position="538"/>
        <end position="569"/>
    </location>
</feature>
<dbReference type="InterPro" id="IPR051309">
    <property type="entry name" value="ABCF_ATPase"/>
</dbReference>
<reference evidence="6 7" key="1">
    <citation type="submission" date="2018-10" db="EMBL/GenBank/DDBJ databases">
        <authorList>
            <person name="Zhang X."/>
        </authorList>
    </citation>
    <scope>NUCLEOTIDE SEQUENCE [LARGE SCALE GENOMIC DNA]</scope>
    <source>
        <strain evidence="6 7">SK-G1</strain>
    </source>
</reference>
<dbReference type="PROSITE" id="PS50893">
    <property type="entry name" value="ABC_TRANSPORTER_2"/>
    <property type="match status" value="2"/>
</dbReference>
<dbReference type="CDD" id="cd03221">
    <property type="entry name" value="ABCF_EF-3"/>
    <property type="match status" value="2"/>
</dbReference>
<keyword evidence="7" id="KW-1185">Reference proteome</keyword>
<feature type="domain" description="ABC transporter" evidence="5">
    <location>
        <begin position="4"/>
        <end position="261"/>
    </location>
</feature>